<accession>A0A251SD69</accession>
<sequence>MYLSRHSFSLPMSRDTNRSPVYKFHCFIESRVVLVDRICYASTLRCFVIINDCRLDAIHLGCILVLTTKLDIHLVVMYHSFSSILLFSCPLVPRFLSIGGLKKLIIFISSYGLQ</sequence>
<dbReference type="AlphaFoldDB" id="A0A251SD69"/>
<evidence type="ECO:0000313" key="2">
    <source>
        <dbReference type="Proteomes" id="UP000215914"/>
    </source>
</evidence>
<dbReference type="Proteomes" id="UP000215914">
    <property type="component" value="Chromosome 15"/>
</dbReference>
<keyword evidence="2" id="KW-1185">Reference proteome</keyword>
<protein>
    <submittedName>
        <fullName evidence="1">Uncharacterized protein</fullName>
    </submittedName>
</protein>
<gene>
    <name evidence="1" type="ORF">HannXRQ_Chr15g0496961</name>
</gene>
<proteinExistence type="predicted"/>
<name>A0A251SD69_HELAN</name>
<dbReference type="EMBL" id="CM007904">
    <property type="protein sequence ID" value="OTF96693.1"/>
    <property type="molecule type" value="Genomic_DNA"/>
</dbReference>
<reference evidence="2" key="1">
    <citation type="journal article" date="2017" name="Nature">
        <title>The sunflower genome provides insights into oil metabolism, flowering and Asterid evolution.</title>
        <authorList>
            <person name="Badouin H."/>
            <person name="Gouzy J."/>
            <person name="Grassa C.J."/>
            <person name="Murat F."/>
            <person name="Staton S.E."/>
            <person name="Cottret L."/>
            <person name="Lelandais-Briere C."/>
            <person name="Owens G.L."/>
            <person name="Carrere S."/>
            <person name="Mayjonade B."/>
            <person name="Legrand L."/>
            <person name="Gill N."/>
            <person name="Kane N.C."/>
            <person name="Bowers J.E."/>
            <person name="Hubner S."/>
            <person name="Bellec A."/>
            <person name="Berard A."/>
            <person name="Berges H."/>
            <person name="Blanchet N."/>
            <person name="Boniface M.C."/>
            <person name="Brunel D."/>
            <person name="Catrice O."/>
            <person name="Chaidir N."/>
            <person name="Claudel C."/>
            <person name="Donnadieu C."/>
            <person name="Faraut T."/>
            <person name="Fievet G."/>
            <person name="Helmstetter N."/>
            <person name="King M."/>
            <person name="Knapp S.J."/>
            <person name="Lai Z."/>
            <person name="Le Paslier M.C."/>
            <person name="Lippi Y."/>
            <person name="Lorenzon L."/>
            <person name="Mandel J.R."/>
            <person name="Marage G."/>
            <person name="Marchand G."/>
            <person name="Marquand E."/>
            <person name="Bret-Mestries E."/>
            <person name="Morien E."/>
            <person name="Nambeesan S."/>
            <person name="Nguyen T."/>
            <person name="Pegot-Espagnet P."/>
            <person name="Pouilly N."/>
            <person name="Raftis F."/>
            <person name="Sallet E."/>
            <person name="Schiex T."/>
            <person name="Thomas J."/>
            <person name="Vandecasteele C."/>
            <person name="Vares D."/>
            <person name="Vear F."/>
            <person name="Vautrin S."/>
            <person name="Crespi M."/>
            <person name="Mangin B."/>
            <person name="Burke J.M."/>
            <person name="Salse J."/>
            <person name="Munos S."/>
            <person name="Vincourt P."/>
            <person name="Rieseberg L.H."/>
            <person name="Langlade N.B."/>
        </authorList>
    </citation>
    <scope>NUCLEOTIDE SEQUENCE [LARGE SCALE GENOMIC DNA]</scope>
    <source>
        <strain evidence="2">cv. SF193</strain>
    </source>
</reference>
<evidence type="ECO:0000313" key="1">
    <source>
        <dbReference type="EMBL" id="OTF96693.1"/>
    </source>
</evidence>
<dbReference type="InParanoid" id="A0A251SD69"/>
<organism evidence="1 2">
    <name type="scientific">Helianthus annuus</name>
    <name type="common">Common sunflower</name>
    <dbReference type="NCBI Taxonomy" id="4232"/>
    <lineage>
        <taxon>Eukaryota</taxon>
        <taxon>Viridiplantae</taxon>
        <taxon>Streptophyta</taxon>
        <taxon>Embryophyta</taxon>
        <taxon>Tracheophyta</taxon>
        <taxon>Spermatophyta</taxon>
        <taxon>Magnoliopsida</taxon>
        <taxon>eudicotyledons</taxon>
        <taxon>Gunneridae</taxon>
        <taxon>Pentapetalae</taxon>
        <taxon>asterids</taxon>
        <taxon>campanulids</taxon>
        <taxon>Asterales</taxon>
        <taxon>Asteraceae</taxon>
        <taxon>Asteroideae</taxon>
        <taxon>Heliantheae alliance</taxon>
        <taxon>Heliantheae</taxon>
        <taxon>Helianthus</taxon>
    </lineage>
</organism>